<keyword evidence="3" id="KW-1185">Reference proteome</keyword>
<gene>
    <name evidence="2" type="ORF">EGY25_01860</name>
</gene>
<sequence>MIRVETQALLDGFAAAGLAAYVAALLVRRADGPLTPRLVFLFGVMSVFYGVRSLAVRTGLPIFEGATYAAISLAPLAALLLAEGLLRRHAPRAMKIAVFAASALGLGFALFTTSHVAFGSRSALAVIILSSLVAILILLWARDRKALSRAENGAVRRLAVGLAIVIPLIGTDFSELVASPIGFSPIAALVIVLLALSNGVSDARDVWIDVAVIVATTLALTCGLIEQLDVGAFDDRVRLFALIGAALITMTLVVRIQPFGAAGRRTSLRQRMASANTRSLDGFLGDLTKEPMLKDLSVLSEHDLADYRPEAMAQTLDRQPLWSAAALQAGAGTIDEAEREPLLDLLARSDATHVGLLSRSPVRIGLVRLPDLLRNTEAEIDLGLAFRMARLTTDRPA</sequence>
<comment type="caution">
    <text evidence="2">The sequence shown here is derived from an EMBL/GenBank/DDBJ whole genome shotgun (WGS) entry which is preliminary data.</text>
</comment>
<keyword evidence="1" id="KW-0472">Membrane</keyword>
<protein>
    <submittedName>
        <fullName evidence="2">Uncharacterized protein</fullName>
    </submittedName>
</protein>
<evidence type="ECO:0000256" key="1">
    <source>
        <dbReference type="SAM" id="Phobius"/>
    </source>
</evidence>
<evidence type="ECO:0000313" key="2">
    <source>
        <dbReference type="EMBL" id="TFW13979.1"/>
    </source>
</evidence>
<feature type="transmembrane region" description="Helical" evidence="1">
    <location>
        <begin position="208"/>
        <end position="228"/>
    </location>
</feature>
<dbReference type="RefSeq" id="WP_135193371.1">
    <property type="nucleotide sequence ID" value="NZ_SPVH01000002.1"/>
</dbReference>
<dbReference type="OrthoDB" id="8214317at2"/>
<organism evidence="2 3">
    <name type="scientific">Brevundimonas intermedia</name>
    <dbReference type="NCBI Taxonomy" id="74315"/>
    <lineage>
        <taxon>Bacteria</taxon>
        <taxon>Pseudomonadati</taxon>
        <taxon>Pseudomonadota</taxon>
        <taxon>Alphaproteobacteria</taxon>
        <taxon>Caulobacterales</taxon>
        <taxon>Caulobacteraceae</taxon>
        <taxon>Brevundimonas</taxon>
    </lineage>
</organism>
<proteinExistence type="predicted"/>
<dbReference type="Proteomes" id="UP000298216">
    <property type="component" value="Unassembled WGS sequence"/>
</dbReference>
<feature type="transmembrane region" description="Helical" evidence="1">
    <location>
        <begin position="39"/>
        <end position="60"/>
    </location>
</feature>
<feature type="transmembrane region" description="Helical" evidence="1">
    <location>
        <begin position="153"/>
        <end position="170"/>
    </location>
</feature>
<feature type="transmembrane region" description="Helical" evidence="1">
    <location>
        <begin position="240"/>
        <end position="262"/>
    </location>
</feature>
<feature type="transmembrane region" description="Helical" evidence="1">
    <location>
        <begin position="66"/>
        <end position="86"/>
    </location>
</feature>
<feature type="transmembrane region" description="Helical" evidence="1">
    <location>
        <begin position="176"/>
        <end position="196"/>
    </location>
</feature>
<dbReference type="EMBL" id="SPVH01000002">
    <property type="protein sequence ID" value="TFW13979.1"/>
    <property type="molecule type" value="Genomic_DNA"/>
</dbReference>
<keyword evidence="1" id="KW-0812">Transmembrane</keyword>
<reference evidence="2 3" key="1">
    <citation type="submission" date="2019-03" db="EMBL/GenBank/DDBJ databases">
        <title>Draft genome of Brevundimonas sp. a heavy metal resistant soil bacteria.</title>
        <authorList>
            <person name="Soto J."/>
        </authorList>
    </citation>
    <scope>NUCLEOTIDE SEQUENCE [LARGE SCALE GENOMIC DNA]</scope>
    <source>
        <strain evidence="2 3">B-10</strain>
    </source>
</reference>
<dbReference type="AlphaFoldDB" id="A0A4Y9S224"/>
<feature type="transmembrane region" description="Helical" evidence="1">
    <location>
        <begin position="98"/>
        <end position="117"/>
    </location>
</feature>
<accession>A0A4Y9S224</accession>
<name>A0A4Y9S224_9CAUL</name>
<feature type="transmembrane region" description="Helical" evidence="1">
    <location>
        <begin position="6"/>
        <end position="27"/>
    </location>
</feature>
<evidence type="ECO:0000313" key="3">
    <source>
        <dbReference type="Proteomes" id="UP000298216"/>
    </source>
</evidence>
<feature type="transmembrane region" description="Helical" evidence="1">
    <location>
        <begin position="123"/>
        <end position="141"/>
    </location>
</feature>
<keyword evidence="1" id="KW-1133">Transmembrane helix</keyword>